<dbReference type="GO" id="GO:0009103">
    <property type="term" value="P:lipopolysaccharide biosynthetic process"/>
    <property type="evidence" value="ECO:0007669"/>
    <property type="project" value="UniProtKB-ARBA"/>
</dbReference>
<evidence type="ECO:0000256" key="3">
    <source>
        <dbReference type="ARBA" id="ARBA00022676"/>
    </source>
</evidence>
<sequence>MNLKQPPLFVVGRVGSALRANGWPKSWPKSWQPAYNVMVAMLLIAVIVARLLQLTDIPAGLYSDETSIGYNAALIAETGLDEHGTPFPTYFRAFGEYKNPIYMYATALIFKLFGISAFNLRATSVLFYLLALMLTIVLITKVFNHNKAVELYALAGFGFLPVFFMLSRISFEAISQLTWVAAANLCIWTLFNRPNPQPTPGTSQRTDWLQAAICGLILGTSIYTYSTARLLSLLMLVSLWVIYFKREYIQKLLILTGTFALSLVPYIIFTLTHPGATTERFLSISYIDDPIPLIEKIQIFIRALFKYWSPKFLVVSGDANLRHATGHGGIVFYVTLGLFLIGVASLIWRRQMTRFHLFLLANLLLSPLAAVITSAGAPHALRSLLMGYYLWLLSCYGVAFLVQINDLRWSKWMMGIAALLLMVEIVSYQVDYFIFYPPKSVEAMESFDVQSSLQAAIDQNPQKIVFVNQPRTSYANLAFYAYLVNNPQAIPMTTAADPVPAANSCLVYHQGNQAALDAIDVAPNWTVTAHESIWQPSRAAALLGVKPVEGIMKVKCYKTG</sequence>
<evidence type="ECO:0008006" key="11">
    <source>
        <dbReference type="Google" id="ProtNLM"/>
    </source>
</evidence>
<keyword evidence="2" id="KW-1003">Cell membrane</keyword>
<dbReference type="Proteomes" id="UP000249794">
    <property type="component" value="Unassembled WGS sequence"/>
</dbReference>
<accession>A0A2W4XKD8</accession>
<feature type="transmembrane region" description="Helical" evidence="8">
    <location>
        <begin position="355"/>
        <end position="376"/>
    </location>
</feature>
<gene>
    <name evidence="9" type="ORF">DCF15_06400</name>
</gene>
<dbReference type="AlphaFoldDB" id="A0A2W4XKD8"/>
<feature type="transmembrane region" description="Helical" evidence="8">
    <location>
        <begin position="101"/>
        <end position="118"/>
    </location>
</feature>
<dbReference type="EMBL" id="QBMP01000044">
    <property type="protein sequence ID" value="PZO57836.1"/>
    <property type="molecule type" value="Genomic_DNA"/>
</dbReference>
<keyword evidence="7 8" id="KW-0472">Membrane</keyword>
<reference evidence="10" key="1">
    <citation type="submission" date="2018-04" db="EMBL/GenBank/DDBJ databases">
        <authorList>
            <person name="Cornet L."/>
        </authorList>
    </citation>
    <scope>NUCLEOTIDE SEQUENCE [LARGE SCALE GENOMIC DNA]</scope>
</reference>
<evidence type="ECO:0000256" key="6">
    <source>
        <dbReference type="ARBA" id="ARBA00022989"/>
    </source>
</evidence>
<evidence type="ECO:0000313" key="9">
    <source>
        <dbReference type="EMBL" id="PZO57836.1"/>
    </source>
</evidence>
<keyword evidence="3" id="KW-0328">Glycosyltransferase</keyword>
<evidence type="ECO:0000256" key="8">
    <source>
        <dbReference type="SAM" id="Phobius"/>
    </source>
</evidence>
<evidence type="ECO:0000256" key="2">
    <source>
        <dbReference type="ARBA" id="ARBA00022475"/>
    </source>
</evidence>
<keyword evidence="6 8" id="KW-1133">Transmembrane helix</keyword>
<dbReference type="GO" id="GO:0005886">
    <property type="term" value="C:plasma membrane"/>
    <property type="evidence" value="ECO:0007669"/>
    <property type="project" value="UniProtKB-SubCell"/>
</dbReference>
<evidence type="ECO:0000256" key="4">
    <source>
        <dbReference type="ARBA" id="ARBA00022679"/>
    </source>
</evidence>
<feature type="transmembrane region" description="Helical" evidence="8">
    <location>
        <begin position="412"/>
        <end position="430"/>
    </location>
</feature>
<feature type="transmembrane region" description="Helical" evidence="8">
    <location>
        <begin position="125"/>
        <end position="143"/>
    </location>
</feature>
<feature type="transmembrane region" description="Helical" evidence="8">
    <location>
        <begin position="252"/>
        <end position="272"/>
    </location>
</feature>
<comment type="subcellular location">
    <subcellularLocation>
        <location evidence="1">Cell membrane</location>
        <topology evidence="1">Multi-pass membrane protein</topology>
    </subcellularLocation>
</comment>
<evidence type="ECO:0000256" key="1">
    <source>
        <dbReference type="ARBA" id="ARBA00004651"/>
    </source>
</evidence>
<keyword evidence="5 8" id="KW-0812">Transmembrane</keyword>
<reference evidence="9 10" key="2">
    <citation type="submission" date="2018-06" db="EMBL/GenBank/DDBJ databases">
        <title>Metagenomic assembly of (sub)arctic Cyanobacteria and their associated microbiome from non-axenic cultures.</title>
        <authorList>
            <person name="Baurain D."/>
        </authorList>
    </citation>
    <scope>NUCLEOTIDE SEQUENCE [LARGE SCALE GENOMIC DNA]</scope>
    <source>
        <strain evidence="9">ULC027bin1</strain>
    </source>
</reference>
<protein>
    <recommendedName>
        <fullName evidence="11">Glycosyltransferase RgtA/B/C/D-like domain-containing protein</fullName>
    </recommendedName>
</protein>
<keyword evidence="4" id="KW-0808">Transferase</keyword>
<feature type="transmembrane region" description="Helical" evidence="8">
    <location>
        <begin position="149"/>
        <end position="166"/>
    </location>
</feature>
<evidence type="ECO:0000256" key="7">
    <source>
        <dbReference type="ARBA" id="ARBA00023136"/>
    </source>
</evidence>
<comment type="caution">
    <text evidence="9">The sequence shown here is derived from an EMBL/GenBank/DDBJ whole genome shotgun (WGS) entry which is preliminary data.</text>
</comment>
<dbReference type="PANTHER" id="PTHR33908:SF3">
    <property type="entry name" value="UNDECAPRENYL PHOSPHATE-ALPHA-4-AMINO-4-DEOXY-L-ARABINOSE ARABINOSYL TRANSFERASE"/>
    <property type="match status" value="1"/>
</dbReference>
<feature type="transmembrane region" description="Helical" evidence="8">
    <location>
        <begin position="330"/>
        <end position="348"/>
    </location>
</feature>
<proteinExistence type="predicted"/>
<evidence type="ECO:0000256" key="5">
    <source>
        <dbReference type="ARBA" id="ARBA00022692"/>
    </source>
</evidence>
<dbReference type="PANTHER" id="PTHR33908">
    <property type="entry name" value="MANNOSYLTRANSFERASE YKCB-RELATED"/>
    <property type="match status" value="1"/>
</dbReference>
<organism evidence="9 10">
    <name type="scientific">Phormidesmis priestleyi</name>
    <dbReference type="NCBI Taxonomy" id="268141"/>
    <lineage>
        <taxon>Bacteria</taxon>
        <taxon>Bacillati</taxon>
        <taxon>Cyanobacteriota</taxon>
        <taxon>Cyanophyceae</taxon>
        <taxon>Leptolyngbyales</taxon>
        <taxon>Leptolyngbyaceae</taxon>
        <taxon>Phormidesmis</taxon>
    </lineage>
</organism>
<name>A0A2W4XKD8_9CYAN</name>
<feature type="transmembrane region" description="Helical" evidence="8">
    <location>
        <begin position="34"/>
        <end position="52"/>
    </location>
</feature>
<feature type="transmembrane region" description="Helical" evidence="8">
    <location>
        <begin position="388"/>
        <end position="405"/>
    </location>
</feature>
<dbReference type="GO" id="GO:0010041">
    <property type="term" value="P:response to iron(III) ion"/>
    <property type="evidence" value="ECO:0007669"/>
    <property type="project" value="TreeGrafter"/>
</dbReference>
<dbReference type="InterPro" id="IPR050297">
    <property type="entry name" value="LipidA_mod_glycosyltrf_83"/>
</dbReference>
<evidence type="ECO:0000313" key="10">
    <source>
        <dbReference type="Proteomes" id="UP000249794"/>
    </source>
</evidence>
<feature type="transmembrane region" description="Helical" evidence="8">
    <location>
        <begin position="222"/>
        <end position="243"/>
    </location>
</feature>
<dbReference type="GO" id="GO:0016763">
    <property type="term" value="F:pentosyltransferase activity"/>
    <property type="evidence" value="ECO:0007669"/>
    <property type="project" value="TreeGrafter"/>
</dbReference>